<dbReference type="NCBIfam" id="TIGR00350">
    <property type="entry name" value="lytR_cpsA_psr"/>
    <property type="match status" value="1"/>
</dbReference>
<gene>
    <name evidence="5" type="primary">yvhJ</name>
    <name evidence="5" type="ORF">SK3146_02958</name>
</gene>
<evidence type="ECO:0000256" key="1">
    <source>
        <dbReference type="ARBA" id="ARBA00006068"/>
    </source>
</evidence>
<evidence type="ECO:0000256" key="2">
    <source>
        <dbReference type="SAM" id="MobiDB-lite"/>
    </source>
</evidence>
<sequence length="381" mass="41624">MYKKIVKIALSCLLVGVATVGVYAAVLYKDASEVIDKIGTPEPVAEAQSAKVKPLTFLLMGIDHRENAGGLNSDVIMVVTVNPNDQSAALVSIPRDMELGPEGLPERKANYYYPYFYNLNKDTAFDNTKQLFGDLLDVPIDYAATIDFDGFRQTVDILGGLTINVDMDMRYVDDEDGTNINLKKGIAKLDGKQVLDFVRYRKSNRDTQESSDFERNQRQQQVMGEMLGALKSAGGISKLSQIIETLGNHLRTDVPAVQIRDLISTYFHMDPSKISYMNLEGEWVSPYVIVKDEDIEKASMLLKQQLGETVPSFTDRGAKDDSVTGSTYGGGRGNGSVSGSKPAAGSGSGKSTVSRSTYGTTSASDFANPYRTITQNPLPFD</sequence>
<dbReference type="RefSeq" id="WP_249865740.1">
    <property type="nucleotide sequence ID" value="NZ_CP027059.1"/>
</dbReference>
<name>A0ABY4RMV5_9BACL</name>
<dbReference type="Proteomes" id="UP001057134">
    <property type="component" value="Chromosome"/>
</dbReference>
<feature type="chain" id="PRO_5045818074" evidence="3">
    <location>
        <begin position="25"/>
        <end position="381"/>
    </location>
</feature>
<reference evidence="5" key="2">
    <citation type="journal article" date="2021" name="J Anim Sci Technol">
        <title>Complete genome sequence of Paenibacillus konkukensis sp. nov. SK3146 as a potential probiotic strain.</title>
        <authorList>
            <person name="Jung H.I."/>
            <person name="Park S."/>
            <person name="Niu K.M."/>
            <person name="Lee S.W."/>
            <person name="Kothari D."/>
            <person name="Yi K.J."/>
            <person name="Kim S.K."/>
        </authorList>
    </citation>
    <scope>NUCLEOTIDE SEQUENCE</scope>
    <source>
        <strain evidence="5">SK3146</strain>
    </source>
</reference>
<protein>
    <submittedName>
        <fullName evidence="5">Transcriptional regulator YvhJ</fullName>
    </submittedName>
</protein>
<feature type="compositionally biased region" description="Polar residues" evidence="2">
    <location>
        <begin position="352"/>
        <end position="381"/>
    </location>
</feature>
<dbReference type="EMBL" id="CP027059">
    <property type="protein sequence ID" value="UQZ83751.1"/>
    <property type="molecule type" value="Genomic_DNA"/>
</dbReference>
<feature type="compositionally biased region" description="Low complexity" evidence="2">
    <location>
        <begin position="337"/>
        <end position="351"/>
    </location>
</feature>
<evidence type="ECO:0000256" key="3">
    <source>
        <dbReference type="SAM" id="SignalP"/>
    </source>
</evidence>
<keyword evidence="6" id="KW-1185">Reference proteome</keyword>
<evidence type="ECO:0000259" key="4">
    <source>
        <dbReference type="Pfam" id="PF03816"/>
    </source>
</evidence>
<evidence type="ECO:0000313" key="6">
    <source>
        <dbReference type="Proteomes" id="UP001057134"/>
    </source>
</evidence>
<reference evidence="5" key="1">
    <citation type="submission" date="2018-02" db="EMBL/GenBank/DDBJ databases">
        <authorList>
            <person name="Kim S.-K."/>
            <person name="Jung H.-I."/>
            <person name="Lee S.-W."/>
        </authorList>
    </citation>
    <scope>NUCLEOTIDE SEQUENCE</scope>
    <source>
        <strain evidence="5">SK3146</strain>
    </source>
</reference>
<comment type="similarity">
    <text evidence="1">Belongs to the LytR/CpsA/Psr (LCP) family.</text>
</comment>
<feature type="domain" description="Cell envelope-related transcriptional attenuator" evidence="4">
    <location>
        <begin position="72"/>
        <end position="231"/>
    </location>
</feature>
<evidence type="ECO:0000313" key="5">
    <source>
        <dbReference type="EMBL" id="UQZ83751.1"/>
    </source>
</evidence>
<dbReference type="PANTHER" id="PTHR33392:SF6">
    <property type="entry name" value="POLYISOPRENYL-TEICHOIC ACID--PEPTIDOGLYCAN TEICHOIC ACID TRANSFERASE TAGU"/>
    <property type="match status" value="1"/>
</dbReference>
<keyword evidence="3" id="KW-0732">Signal</keyword>
<dbReference type="InterPro" id="IPR050922">
    <property type="entry name" value="LytR/CpsA/Psr_CW_biosynth"/>
</dbReference>
<accession>A0ABY4RMV5</accession>
<dbReference type="Pfam" id="PF03816">
    <property type="entry name" value="LytR_cpsA_psr"/>
    <property type="match status" value="1"/>
</dbReference>
<dbReference type="Gene3D" id="3.40.630.190">
    <property type="entry name" value="LCP protein"/>
    <property type="match status" value="1"/>
</dbReference>
<feature type="signal peptide" evidence="3">
    <location>
        <begin position="1"/>
        <end position="24"/>
    </location>
</feature>
<dbReference type="PANTHER" id="PTHR33392">
    <property type="entry name" value="POLYISOPRENYL-TEICHOIC ACID--PEPTIDOGLYCAN TEICHOIC ACID TRANSFERASE TAGU"/>
    <property type="match status" value="1"/>
</dbReference>
<feature type="compositionally biased region" description="Gly residues" evidence="2">
    <location>
        <begin position="327"/>
        <end position="336"/>
    </location>
</feature>
<dbReference type="InterPro" id="IPR004474">
    <property type="entry name" value="LytR_CpsA_psr"/>
</dbReference>
<proteinExistence type="inferred from homology"/>
<organism evidence="5 6">
    <name type="scientific">Paenibacillus konkukensis</name>
    <dbReference type="NCBI Taxonomy" id="2020716"/>
    <lineage>
        <taxon>Bacteria</taxon>
        <taxon>Bacillati</taxon>
        <taxon>Bacillota</taxon>
        <taxon>Bacilli</taxon>
        <taxon>Bacillales</taxon>
        <taxon>Paenibacillaceae</taxon>
        <taxon>Paenibacillus</taxon>
    </lineage>
</organism>
<feature type="region of interest" description="Disordered" evidence="2">
    <location>
        <begin position="311"/>
        <end position="381"/>
    </location>
</feature>